<dbReference type="CDD" id="cd14473">
    <property type="entry name" value="FERM_B-lobe"/>
    <property type="match status" value="1"/>
</dbReference>
<evidence type="ECO:0000313" key="3">
    <source>
        <dbReference type="Proteomes" id="UP000050795"/>
    </source>
</evidence>
<name>A0AA85JIJ3_TRIRE</name>
<organism evidence="3 4">
    <name type="scientific">Trichobilharzia regenti</name>
    <name type="common">Nasal bird schistosome</name>
    <dbReference type="NCBI Taxonomy" id="157069"/>
    <lineage>
        <taxon>Eukaryota</taxon>
        <taxon>Metazoa</taxon>
        <taxon>Spiralia</taxon>
        <taxon>Lophotrochozoa</taxon>
        <taxon>Platyhelminthes</taxon>
        <taxon>Trematoda</taxon>
        <taxon>Digenea</taxon>
        <taxon>Strigeidida</taxon>
        <taxon>Schistosomatoidea</taxon>
        <taxon>Schistosomatidae</taxon>
        <taxon>Trichobilharzia</taxon>
    </lineage>
</organism>
<feature type="compositionally biased region" description="Polar residues" evidence="1">
    <location>
        <begin position="953"/>
        <end position="965"/>
    </location>
</feature>
<dbReference type="FunFam" id="2.30.29.30:FF:000002">
    <property type="entry name" value="Band 4.1-like protein 5 isoform 1"/>
    <property type="match status" value="1"/>
</dbReference>
<protein>
    <recommendedName>
        <fullName evidence="2">FERM domain-containing protein</fullName>
    </recommendedName>
</protein>
<dbReference type="Gene3D" id="3.10.20.90">
    <property type="entry name" value="Phosphatidylinositol 3-kinase Catalytic Subunit, Chain A, domain 1"/>
    <property type="match status" value="1"/>
</dbReference>
<feature type="compositionally biased region" description="Basic residues" evidence="1">
    <location>
        <begin position="826"/>
        <end position="836"/>
    </location>
</feature>
<dbReference type="PRINTS" id="PR00935">
    <property type="entry name" value="BAND41"/>
</dbReference>
<dbReference type="SMART" id="SM01196">
    <property type="entry name" value="FERM_C"/>
    <property type="match status" value="1"/>
</dbReference>
<feature type="region of interest" description="Disordered" evidence="1">
    <location>
        <begin position="43"/>
        <end position="177"/>
    </location>
</feature>
<dbReference type="AlphaFoldDB" id="A0AA85JIJ3"/>
<dbReference type="GO" id="GO:0031032">
    <property type="term" value="P:actomyosin structure organization"/>
    <property type="evidence" value="ECO:0007669"/>
    <property type="project" value="TreeGrafter"/>
</dbReference>
<proteinExistence type="predicted"/>
<dbReference type="InterPro" id="IPR018979">
    <property type="entry name" value="FERM_N"/>
</dbReference>
<dbReference type="InterPro" id="IPR035963">
    <property type="entry name" value="FERM_2"/>
</dbReference>
<dbReference type="InterPro" id="IPR011993">
    <property type="entry name" value="PH-like_dom_sf"/>
</dbReference>
<evidence type="ECO:0000313" key="4">
    <source>
        <dbReference type="WBParaSite" id="TREG1_26830.1"/>
    </source>
</evidence>
<dbReference type="PRINTS" id="PR00661">
    <property type="entry name" value="ERMFAMILY"/>
</dbReference>
<dbReference type="InterPro" id="IPR029071">
    <property type="entry name" value="Ubiquitin-like_domsf"/>
</dbReference>
<feature type="region of interest" description="Disordered" evidence="1">
    <location>
        <begin position="669"/>
        <end position="690"/>
    </location>
</feature>
<evidence type="ECO:0000256" key="1">
    <source>
        <dbReference type="SAM" id="MobiDB-lite"/>
    </source>
</evidence>
<feature type="compositionally biased region" description="Polar residues" evidence="1">
    <location>
        <begin position="60"/>
        <end position="74"/>
    </location>
</feature>
<dbReference type="Pfam" id="PF00373">
    <property type="entry name" value="FERM_M"/>
    <property type="match status" value="1"/>
</dbReference>
<dbReference type="GO" id="GO:0005886">
    <property type="term" value="C:plasma membrane"/>
    <property type="evidence" value="ECO:0007669"/>
    <property type="project" value="TreeGrafter"/>
</dbReference>
<dbReference type="InterPro" id="IPR000299">
    <property type="entry name" value="FERM_domain"/>
</dbReference>
<dbReference type="Gene3D" id="1.20.80.10">
    <property type="match status" value="1"/>
</dbReference>
<dbReference type="CDD" id="cd13184">
    <property type="entry name" value="FERM_C_4_1_family"/>
    <property type="match status" value="1"/>
</dbReference>
<feature type="compositionally biased region" description="Basic and acidic residues" evidence="1">
    <location>
        <begin position="796"/>
        <end position="806"/>
    </location>
</feature>
<feature type="region of interest" description="Disordered" evidence="1">
    <location>
        <begin position="189"/>
        <end position="230"/>
    </location>
</feature>
<feature type="compositionally biased region" description="Basic residues" evidence="1">
    <location>
        <begin position="966"/>
        <end position="977"/>
    </location>
</feature>
<feature type="compositionally biased region" description="Polar residues" evidence="1">
    <location>
        <begin position="161"/>
        <end position="176"/>
    </location>
</feature>
<dbReference type="InterPro" id="IPR000798">
    <property type="entry name" value="Ez/rad/moesin-like"/>
</dbReference>
<evidence type="ECO:0000259" key="2">
    <source>
        <dbReference type="PROSITE" id="PS50057"/>
    </source>
</evidence>
<sequence length="985" mass="112625">MVSKGFKGLTESCCFLDFNSRKPVRYIFDGILLMQDIHEHRKESRERAHLRKKSREYKGTDQSAGRSPNQFSSYRHQDDIQIDSYHDPNRDEGYVDFRGSERPSSSSRHTNRDIENVYVNERAERRRSKRRNPRHENAANISSTGHKHIVDQFQDSDHSYINDSGNHYGNRSTSRVSHNRDLYRQDNESDLSDSIQYAGSVPASPLPSTIPTSNGRHSQEPPESFIGSNSNLHSDSYSGYEQDVSGGRHSNAFVGSGQGYWNPEFGQSQPQNIPQQDFSEVTPAKKVLAKFFASFRRRKPKSLGGSQMIKPSDNTVSARVIMLDGEELVFQLNRDDVGQVLFDHVCQSLDLYETDYFGLTFVSNKIRTWFWLDLQTKIGKQLRDNEQWFFYFQVKFYPPEPSMLQEDLTRYQLTLQIRQDIYTGKLPCSWVTQALLGSFMVQAELGDYDAEKHVGLDYLNEFEFVPSPTPQLLKKIAELHKTHNGMKPNQADIKYLETAKRLELYGVDLHPARDTENVEIYIGVGFHGVVIYRDRLRIGRFAWPKVLRISYKKNNFYLKIRPDYSEPVEAIVGFRLLNPHLANRLWKAAVEHHAFFRLKETPAPKRPLPTPSLSKSHFRYTGRTFFQYRTMNIDRPHPRFNRSMLKRRTASMPTGLNASSVSMHTLNRSHPRDMTIGRSQNDDQSGGLKRFGSVQMGQTRAMNGDGTAQLYSTVPRNHPYSGSVVSEAQDANSQMSKQYSEGIANSLSYGSVSGSYRSDLPDNEYVNYRQSRRNKPNEVLSVTSGSQQSDYSTQRDQNDRRSKHPSEISNSTNGHRPNSPIYANTKAHHRNKKHHHHNEDDEVDASTPTNTMQYGNAPASDHNTRASIQSSGRKPPVGGVPVFGGVMLPNHHQHHGTEKARPSDRLRSSSNSNRTKQAYHSDENEEQTVTLTEDEPNDDFNQYRSSSKHRKQLPTNDYGATSNYSKPKHSGRSHRRQSGNVEGML</sequence>
<dbReference type="Pfam" id="PF09380">
    <property type="entry name" value="FERM_C"/>
    <property type="match status" value="1"/>
</dbReference>
<dbReference type="SUPFAM" id="SSF54236">
    <property type="entry name" value="Ubiquitin-like"/>
    <property type="match status" value="1"/>
</dbReference>
<dbReference type="Gene3D" id="2.30.29.30">
    <property type="entry name" value="Pleckstrin-homology domain (PH domain)/Phosphotyrosine-binding domain (PTB)"/>
    <property type="match status" value="1"/>
</dbReference>
<accession>A0AA85JIJ3</accession>
<feature type="compositionally biased region" description="Polar residues" evidence="1">
    <location>
        <begin position="807"/>
        <end position="816"/>
    </location>
</feature>
<dbReference type="PANTHER" id="PTHR23280:SF21">
    <property type="entry name" value="PROTEIN 4.1 HOMOLOG"/>
    <property type="match status" value="1"/>
</dbReference>
<dbReference type="PROSITE" id="PS50057">
    <property type="entry name" value="FERM_3"/>
    <property type="match status" value="1"/>
</dbReference>
<dbReference type="SMART" id="SM00295">
    <property type="entry name" value="B41"/>
    <property type="match status" value="1"/>
</dbReference>
<feature type="compositionally biased region" description="Polar residues" evidence="1">
    <location>
        <begin position="206"/>
        <end position="216"/>
    </location>
</feature>
<feature type="region of interest" description="Disordered" evidence="1">
    <location>
        <begin position="769"/>
        <end position="985"/>
    </location>
</feature>
<dbReference type="InterPro" id="IPR014847">
    <property type="entry name" value="FA"/>
</dbReference>
<dbReference type="SUPFAM" id="SSF50729">
    <property type="entry name" value="PH domain-like"/>
    <property type="match status" value="1"/>
</dbReference>
<dbReference type="InterPro" id="IPR019749">
    <property type="entry name" value="Band_41_domain"/>
</dbReference>
<dbReference type="InterPro" id="IPR018980">
    <property type="entry name" value="FERM_PH-like_C"/>
</dbReference>
<dbReference type="SMART" id="SM01195">
    <property type="entry name" value="FA"/>
    <property type="match status" value="1"/>
</dbReference>
<dbReference type="Pfam" id="PF09379">
    <property type="entry name" value="FERM_N"/>
    <property type="match status" value="1"/>
</dbReference>
<feature type="compositionally biased region" description="Basic and acidic residues" evidence="1">
    <location>
        <begin position="895"/>
        <end position="907"/>
    </location>
</feature>
<dbReference type="GO" id="GO:0008092">
    <property type="term" value="F:cytoskeletal protein binding"/>
    <property type="evidence" value="ECO:0007669"/>
    <property type="project" value="InterPro"/>
</dbReference>
<keyword evidence="3" id="KW-1185">Reference proteome</keyword>
<dbReference type="InterPro" id="IPR019747">
    <property type="entry name" value="FERM_CS"/>
</dbReference>
<dbReference type="SUPFAM" id="SSF47031">
    <property type="entry name" value="Second domain of FERM"/>
    <property type="match status" value="1"/>
</dbReference>
<dbReference type="PANTHER" id="PTHR23280">
    <property type="entry name" value="4.1 G PROTEIN"/>
    <property type="match status" value="1"/>
</dbReference>
<dbReference type="FunFam" id="1.20.80.10:FF:000001">
    <property type="entry name" value="Erythrocyte membrane protein band 4.1"/>
    <property type="match status" value="1"/>
</dbReference>
<reference evidence="3" key="1">
    <citation type="submission" date="2022-06" db="EMBL/GenBank/DDBJ databases">
        <authorList>
            <person name="Berger JAMES D."/>
            <person name="Berger JAMES D."/>
        </authorList>
    </citation>
    <scope>NUCLEOTIDE SEQUENCE [LARGE SCALE GENOMIC DNA]</scope>
</reference>
<dbReference type="InterPro" id="IPR019748">
    <property type="entry name" value="FERM_central"/>
</dbReference>
<feature type="compositionally biased region" description="Basic and acidic residues" evidence="1">
    <location>
        <begin position="75"/>
        <end position="101"/>
    </location>
</feature>
<feature type="compositionally biased region" description="Low complexity" evidence="1">
    <location>
        <begin position="875"/>
        <end position="886"/>
    </location>
</feature>
<reference evidence="4" key="2">
    <citation type="submission" date="2023-11" db="UniProtKB">
        <authorList>
            <consortium name="WormBaseParasite"/>
        </authorList>
    </citation>
    <scope>IDENTIFICATION</scope>
</reference>
<dbReference type="GO" id="GO:0005856">
    <property type="term" value="C:cytoskeleton"/>
    <property type="evidence" value="ECO:0007669"/>
    <property type="project" value="TreeGrafter"/>
</dbReference>
<feature type="compositionally biased region" description="Polar residues" evidence="1">
    <location>
        <begin position="780"/>
        <end position="795"/>
    </location>
</feature>
<dbReference type="PROSITE" id="PS00661">
    <property type="entry name" value="FERM_2"/>
    <property type="match status" value="1"/>
</dbReference>
<dbReference type="InterPro" id="IPR014352">
    <property type="entry name" value="FERM/acyl-CoA-bd_prot_sf"/>
</dbReference>
<dbReference type="WBParaSite" id="TREG1_26830.1">
    <property type="protein sequence ID" value="TREG1_26830.1"/>
    <property type="gene ID" value="TREG1_26830"/>
</dbReference>
<dbReference type="Proteomes" id="UP000050795">
    <property type="component" value="Unassembled WGS sequence"/>
</dbReference>
<feature type="domain" description="FERM" evidence="2">
    <location>
        <begin position="316"/>
        <end position="600"/>
    </location>
</feature>